<organism evidence="11 12">
    <name type="scientific">Kangiella marina</name>
    <dbReference type="NCBI Taxonomy" id="1079178"/>
    <lineage>
        <taxon>Bacteria</taxon>
        <taxon>Pseudomonadati</taxon>
        <taxon>Pseudomonadota</taxon>
        <taxon>Gammaproteobacteria</taxon>
        <taxon>Kangiellales</taxon>
        <taxon>Kangiellaceae</taxon>
        <taxon>Kangiella</taxon>
    </lineage>
</organism>
<dbReference type="InterPro" id="IPR043131">
    <property type="entry name" value="BCAT-like_N"/>
</dbReference>
<accession>A0ABP8IB01</accession>
<evidence type="ECO:0000313" key="11">
    <source>
        <dbReference type="EMBL" id="GAA4354968.1"/>
    </source>
</evidence>
<comment type="cofactor">
    <cofactor evidence="1">
        <name>pyridoxal 5'-phosphate</name>
        <dbReference type="ChEBI" id="CHEBI:597326"/>
    </cofactor>
</comment>
<evidence type="ECO:0000256" key="5">
    <source>
        <dbReference type="ARBA" id="ARBA00022909"/>
    </source>
</evidence>
<comment type="catalytic activity">
    <reaction evidence="9">
        <text>4-amino-4-deoxychorismate = 4-aminobenzoate + pyruvate + H(+)</text>
        <dbReference type="Rhea" id="RHEA:16201"/>
        <dbReference type="ChEBI" id="CHEBI:15361"/>
        <dbReference type="ChEBI" id="CHEBI:15378"/>
        <dbReference type="ChEBI" id="CHEBI:17836"/>
        <dbReference type="ChEBI" id="CHEBI:58406"/>
        <dbReference type="EC" id="4.1.3.38"/>
    </reaction>
</comment>
<dbReference type="PANTHER" id="PTHR42743:SF2">
    <property type="entry name" value="AMINODEOXYCHORISMATE LYASE"/>
    <property type="match status" value="1"/>
</dbReference>
<proteinExistence type="inferred from homology"/>
<dbReference type="InterPro" id="IPR036038">
    <property type="entry name" value="Aminotransferase-like"/>
</dbReference>
<protein>
    <recommendedName>
        <fullName evidence="8 10">Aminodeoxychorismate lyase</fullName>
        <ecNumber evidence="8 10">4.1.3.38</ecNumber>
    </recommendedName>
</protein>
<keyword evidence="6 11" id="KW-0456">Lyase</keyword>
<dbReference type="Gene3D" id="3.20.10.10">
    <property type="entry name" value="D-amino Acid Aminotransferase, subunit A, domain 2"/>
    <property type="match status" value="1"/>
</dbReference>
<evidence type="ECO:0000256" key="9">
    <source>
        <dbReference type="ARBA" id="ARBA00049529"/>
    </source>
</evidence>
<evidence type="ECO:0000256" key="2">
    <source>
        <dbReference type="ARBA" id="ARBA00009320"/>
    </source>
</evidence>
<keyword evidence="4" id="KW-0663">Pyridoxal phosphate</keyword>
<evidence type="ECO:0000256" key="6">
    <source>
        <dbReference type="ARBA" id="ARBA00023239"/>
    </source>
</evidence>
<dbReference type="Pfam" id="PF01063">
    <property type="entry name" value="Aminotran_4"/>
    <property type="match status" value="1"/>
</dbReference>
<dbReference type="InterPro" id="IPR050571">
    <property type="entry name" value="Class-IV_PLP-Dep_Aminotrnsfr"/>
</dbReference>
<dbReference type="InterPro" id="IPR043132">
    <property type="entry name" value="BCAT-like_C"/>
</dbReference>
<reference evidence="12" key="1">
    <citation type="journal article" date="2019" name="Int. J. Syst. Evol. Microbiol.">
        <title>The Global Catalogue of Microorganisms (GCM) 10K type strain sequencing project: providing services to taxonomists for standard genome sequencing and annotation.</title>
        <authorList>
            <consortium name="The Broad Institute Genomics Platform"/>
            <consortium name="The Broad Institute Genome Sequencing Center for Infectious Disease"/>
            <person name="Wu L."/>
            <person name="Ma J."/>
        </authorList>
    </citation>
    <scope>NUCLEOTIDE SEQUENCE [LARGE SCALE GENOMIC DNA]</scope>
    <source>
        <strain evidence="12">JCM 17728</strain>
    </source>
</reference>
<evidence type="ECO:0000256" key="1">
    <source>
        <dbReference type="ARBA" id="ARBA00001933"/>
    </source>
</evidence>
<dbReference type="InterPro" id="IPR001544">
    <property type="entry name" value="Aminotrans_IV"/>
</dbReference>
<dbReference type="Proteomes" id="UP001501011">
    <property type="component" value="Unassembled WGS sequence"/>
</dbReference>
<gene>
    <name evidence="11" type="primary">pabC</name>
    <name evidence="11" type="ORF">GCM10023151_01580</name>
</gene>
<evidence type="ECO:0000256" key="4">
    <source>
        <dbReference type="ARBA" id="ARBA00022898"/>
    </source>
</evidence>
<evidence type="ECO:0000256" key="7">
    <source>
        <dbReference type="ARBA" id="ARBA00035633"/>
    </source>
</evidence>
<dbReference type="NCBIfam" id="TIGR03461">
    <property type="entry name" value="pabC_Proteo"/>
    <property type="match status" value="1"/>
</dbReference>
<sequence length="270" mass="30289">MVKAVVNGQDALSIDISDRGLLYGDGFFSTLRVREGKVEHWRLHVDRIRFSAAKLGFPEIDVTQIERDIEKLIAVQHEEQGAIRLTVTRGVGNRGYKAPDEPKVTHIVRWSSFPLSLASASKQGVELGLCQTNDSINTAIAGIKHLNRLPQVLAQNEIPENCFDGIMLAGKQIIGGSKTNIYFWLNDAWYTPSVTNAGVNGTVRRWLLSQQEHVKESQFGLEVLQQADYCMVTNALYGMIPVTKILQHRYDVSPDIKGLQEQYHEQAFVK</sequence>
<comment type="pathway">
    <text evidence="7">Cofactor biosynthesis; tetrahydrofolate biosynthesis; 4-aminobenzoate from chorismate: step 2/2.</text>
</comment>
<evidence type="ECO:0000256" key="3">
    <source>
        <dbReference type="ARBA" id="ARBA00011738"/>
    </source>
</evidence>
<comment type="subunit">
    <text evidence="3">Homodimer.</text>
</comment>
<name>A0ABP8IB01_9GAMM</name>
<comment type="caution">
    <text evidence="11">The sequence shown here is derived from an EMBL/GenBank/DDBJ whole genome shotgun (WGS) entry which is preliminary data.</text>
</comment>
<dbReference type="PANTHER" id="PTHR42743">
    <property type="entry name" value="AMINO-ACID AMINOTRANSFERASE"/>
    <property type="match status" value="1"/>
</dbReference>
<evidence type="ECO:0000256" key="8">
    <source>
        <dbReference type="ARBA" id="ARBA00035676"/>
    </source>
</evidence>
<keyword evidence="5" id="KW-0289">Folate biosynthesis</keyword>
<comment type="similarity">
    <text evidence="2">Belongs to the class-IV pyridoxal-phosphate-dependent aminotransferase family.</text>
</comment>
<evidence type="ECO:0000313" key="12">
    <source>
        <dbReference type="Proteomes" id="UP001501011"/>
    </source>
</evidence>
<evidence type="ECO:0000256" key="10">
    <source>
        <dbReference type="NCBIfam" id="TIGR03461"/>
    </source>
</evidence>
<dbReference type="InterPro" id="IPR017824">
    <property type="entry name" value="Aminodeoxychorismate_lyase_IV"/>
</dbReference>
<dbReference type="Gene3D" id="3.30.470.10">
    <property type="match status" value="1"/>
</dbReference>
<dbReference type="SUPFAM" id="SSF56752">
    <property type="entry name" value="D-aminoacid aminotransferase-like PLP-dependent enzymes"/>
    <property type="match status" value="1"/>
</dbReference>
<dbReference type="EMBL" id="BAABFV010000001">
    <property type="protein sequence ID" value="GAA4354968.1"/>
    <property type="molecule type" value="Genomic_DNA"/>
</dbReference>
<dbReference type="GO" id="GO:0016829">
    <property type="term" value="F:lyase activity"/>
    <property type="evidence" value="ECO:0007669"/>
    <property type="project" value="UniProtKB-KW"/>
</dbReference>
<keyword evidence="12" id="KW-1185">Reference proteome</keyword>
<dbReference type="EC" id="4.1.3.38" evidence="8 10"/>